<dbReference type="InParanoid" id="A0A1H9IQ60"/>
<protein>
    <submittedName>
        <fullName evidence="1">Uncharacterized protein</fullName>
    </submittedName>
</protein>
<organism evidence="1 2">
    <name type="scientific">Neolewinella agarilytica</name>
    <dbReference type="NCBI Taxonomy" id="478744"/>
    <lineage>
        <taxon>Bacteria</taxon>
        <taxon>Pseudomonadati</taxon>
        <taxon>Bacteroidota</taxon>
        <taxon>Saprospiria</taxon>
        <taxon>Saprospirales</taxon>
        <taxon>Lewinellaceae</taxon>
        <taxon>Neolewinella</taxon>
    </lineage>
</organism>
<dbReference type="Proteomes" id="UP000199021">
    <property type="component" value="Unassembled WGS sequence"/>
</dbReference>
<dbReference type="RefSeq" id="WP_090169671.1">
    <property type="nucleotide sequence ID" value="NZ_FOFB01000015.1"/>
</dbReference>
<dbReference type="EMBL" id="FOFB01000015">
    <property type="protein sequence ID" value="SEQ76657.1"/>
    <property type="molecule type" value="Genomic_DNA"/>
</dbReference>
<dbReference type="STRING" id="478744.SAMN05444359_11593"/>
<dbReference type="Gene3D" id="2.40.50.140">
    <property type="entry name" value="Nucleic acid-binding proteins"/>
    <property type="match status" value="1"/>
</dbReference>
<name>A0A1H9IQ60_9BACT</name>
<accession>A0A1H9IQ60</accession>
<keyword evidence="2" id="KW-1185">Reference proteome</keyword>
<sequence length="71" mass="8173">MTDGQKLGRIIFYLESKGMGYLRLEGTREEFHFRGKNVMSGNLKKGDLVYFKLRDGKQGWFADEIRKAGLA</sequence>
<dbReference type="AlphaFoldDB" id="A0A1H9IQ60"/>
<proteinExistence type="predicted"/>
<dbReference type="OrthoDB" id="9805039at2"/>
<gene>
    <name evidence="1" type="ORF">SAMN05444359_11593</name>
</gene>
<evidence type="ECO:0000313" key="1">
    <source>
        <dbReference type="EMBL" id="SEQ76657.1"/>
    </source>
</evidence>
<evidence type="ECO:0000313" key="2">
    <source>
        <dbReference type="Proteomes" id="UP000199021"/>
    </source>
</evidence>
<reference evidence="2" key="1">
    <citation type="submission" date="2016-10" db="EMBL/GenBank/DDBJ databases">
        <authorList>
            <person name="Varghese N."/>
            <person name="Submissions S."/>
        </authorList>
    </citation>
    <scope>NUCLEOTIDE SEQUENCE [LARGE SCALE GENOMIC DNA]</scope>
    <source>
        <strain evidence="2">DSM 24740</strain>
    </source>
</reference>
<dbReference type="InterPro" id="IPR012340">
    <property type="entry name" value="NA-bd_OB-fold"/>
</dbReference>
<dbReference type="SUPFAM" id="SSF50249">
    <property type="entry name" value="Nucleic acid-binding proteins"/>
    <property type="match status" value="1"/>
</dbReference>